<dbReference type="SUPFAM" id="SSF81301">
    <property type="entry name" value="Nucleotidyltransferase"/>
    <property type="match status" value="1"/>
</dbReference>
<dbReference type="Pfam" id="PF13328">
    <property type="entry name" value="HD_4"/>
    <property type="match status" value="1"/>
</dbReference>
<feature type="region of interest" description="Disordered" evidence="1">
    <location>
        <begin position="105"/>
        <end position="124"/>
    </location>
</feature>
<dbReference type="PANTHER" id="PTHR21262">
    <property type="entry name" value="GUANOSINE-3',5'-BIS DIPHOSPHATE 3'-PYROPHOSPHOHYDROLASE"/>
    <property type="match status" value="1"/>
</dbReference>
<dbReference type="CDD" id="cd05399">
    <property type="entry name" value="NT_Rel-Spo_like"/>
    <property type="match status" value="1"/>
</dbReference>
<feature type="domain" description="RelA/SpoT" evidence="2">
    <location>
        <begin position="432"/>
        <end position="564"/>
    </location>
</feature>
<keyword evidence="4" id="KW-1185">Reference proteome</keyword>
<dbReference type="PANTHER" id="PTHR21262:SF31">
    <property type="entry name" value="GTP PYROPHOSPHOKINASE"/>
    <property type="match status" value="1"/>
</dbReference>
<dbReference type="Gene3D" id="3.30.460.10">
    <property type="entry name" value="Beta Polymerase, domain 2"/>
    <property type="match status" value="1"/>
</dbReference>
<dbReference type="SUPFAM" id="SSF109604">
    <property type="entry name" value="HD-domain/PDEase-like"/>
    <property type="match status" value="1"/>
</dbReference>
<accession>A0AAD3D816</accession>
<feature type="compositionally biased region" description="Low complexity" evidence="1">
    <location>
        <begin position="75"/>
        <end position="85"/>
    </location>
</feature>
<gene>
    <name evidence="3" type="ORF">CTEN210_14862</name>
</gene>
<dbReference type="InterPro" id="IPR043519">
    <property type="entry name" value="NT_sf"/>
</dbReference>
<proteinExistence type="predicted"/>
<feature type="compositionally biased region" description="Polar residues" evidence="1">
    <location>
        <begin position="44"/>
        <end position="61"/>
    </location>
</feature>
<protein>
    <recommendedName>
        <fullName evidence="2">RelA/SpoT domain-containing protein</fullName>
    </recommendedName>
</protein>
<feature type="region of interest" description="Disordered" evidence="1">
    <location>
        <begin position="42"/>
        <end position="86"/>
    </location>
</feature>
<dbReference type="GO" id="GO:0015969">
    <property type="term" value="P:guanosine tetraphosphate metabolic process"/>
    <property type="evidence" value="ECO:0007669"/>
    <property type="project" value="InterPro"/>
</dbReference>
<comment type="caution">
    <text evidence="3">The sequence shown here is derived from an EMBL/GenBank/DDBJ whole genome shotgun (WGS) entry which is preliminary data.</text>
</comment>
<dbReference type="AlphaFoldDB" id="A0AAD3D816"/>
<reference evidence="3 4" key="1">
    <citation type="journal article" date="2021" name="Sci. Rep.">
        <title>The genome of the diatom Chaetoceros tenuissimus carries an ancient integrated fragment of an extant virus.</title>
        <authorList>
            <person name="Hongo Y."/>
            <person name="Kimura K."/>
            <person name="Takaki Y."/>
            <person name="Yoshida Y."/>
            <person name="Baba S."/>
            <person name="Kobayashi G."/>
            <person name="Nagasaki K."/>
            <person name="Hano T."/>
            <person name="Tomaru Y."/>
        </authorList>
    </citation>
    <scope>NUCLEOTIDE SEQUENCE [LARGE SCALE GENOMIC DNA]</scope>
    <source>
        <strain evidence="3 4">NIES-3715</strain>
    </source>
</reference>
<organism evidence="3 4">
    <name type="scientific">Chaetoceros tenuissimus</name>
    <dbReference type="NCBI Taxonomy" id="426638"/>
    <lineage>
        <taxon>Eukaryota</taxon>
        <taxon>Sar</taxon>
        <taxon>Stramenopiles</taxon>
        <taxon>Ochrophyta</taxon>
        <taxon>Bacillariophyta</taxon>
        <taxon>Coscinodiscophyceae</taxon>
        <taxon>Chaetocerotophycidae</taxon>
        <taxon>Chaetocerotales</taxon>
        <taxon>Chaetocerotaceae</taxon>
        <taxon>Chaetoceros</taxon>
    </lineage>
</organism>
<evidence type="ECO:0000259" key="2">
    <source>
        <dbReference type="SMART" id="SM00954"/>
    </source>
</evidence>
<evidence type="ECO:0000313" key="3">
    <source>
        <dbReference type="EMBL" id="GFH58386.1"/>
    </source>
</evidence>
<dbReference type="InterPro" id="IPR007685">
    <property type="entry name" value="RelA_SpoT"/>
</dbReference>
<evidence type="ECO:0000256" key="1">
    <source>
        <dbReference type="SAM" id="MobiDB-lite"/>
    </source>
</evidence>
<evidence type="ECO:0000313" key="4">
    <source>
        <dbReference type="Proteomes" id="UP001054902"/>
    </source>
</evidence>
<dbReference type="Pfam" id="PF04607">
    <property type="entry name" value="RelA_SpoT"/>
    <property type="match status" value="1"/>
</dbReference>
<dbReference type="Proteomes" id="UP001054902">
    <property type="component" value="Unassembled WGS sequence"/>
</dbReference>
<dbReference type="SMART" id="SM00954">
    <property type="entry name" value="RelA_SpoT"/>
    <property type="match status" value="1"/>
</dbReference>
<sequence>MLSASTRFQSTQAFAPTRDISPINTSFRTSILFRNIQLDHDGGVSSNSHGSNEPNEQNLRSIQGGRKSKVRNDSKSSTATTTNTSIQHFPSFDFDSKLEIINTMSTRSSLPRSEPQSSSQEKMPSWLNPSAELAAEKLVALREVLQDADTSYLSQLETEQVISAIKQASEGDLKMVAGAVDFCMVLLETMEMSVATLIAAAFHYCDAYTARKVASFSDDFCHLDYWKQQKSEDNYGDSARAIRIGQDAHQLIKDAARIKRAEMIASESIKSRPSAMESANIRKMVLTETHDWRALAIRSAACLYRLRGIAQHFENQWLIHGHDSSSFSYSPHDLRVAREALAIHAPLASRLGMHRLKNEIEGAAFKILYRRQYDKVTELTLVDKSCKQDECSVTTLEDGMRFVLDKVTHEVELLLKQDEYFTQYVDQYKVTARIKESYSLWKKMKLKLKADHILEVPDALALRVVFDAKKQTPDEDDEVTRARERALCYYIRQTLTKRFKPLNDGRFKDYIANPKPNGYQSLHYTARTEFENDVWPFECQVRSGEMHHVAEFGLGAHWDYKAQQFDHEDETLSEEDAESYYAFKLDNSSDAYLRSVQEWHWLQAQGRHPWLASSSATPLFERDPETTERLRARDEHLAPYLDALMKDQSNLSREHVFVFFSTEDDDGHVLELPNGACVLDALRESERAFGFTSSRMMEQNIIRNGSVTSVTQQLRNGDIITIPNVSNTSISK</sequence>
<feature type="compositionally biased region" description="Low complexity" evidence="1">
    <location>
        <begin position="107"/>
        <end position="121"/>
    </location>
</feature>
<name>A0AAD3D816_9STRA</name>
<dbReference type="EMBL" id="BLLK01000062">
    <property type="protein sequence ID" value="GFH58386.1"/>
    <property type="molecule type" value="Genomic_DNA"/>
</dbReference>
<dbReference type="Gene3D" id="1.10.3210.10">
    <property type="entry name" value="Hypothetical protein af1432"/>
    <property type="match status" value="1"/>
</dbReference>